<gene>
    <name evidence="2" type="ORF">DL796_00150</name>
</gene>
<protein>
    <submittedName>
        <fullName evidence="2">Uncharacterized protein</fullName>
    </submittedName>
</protein>
<organism evidence="2 3">
    <name type="scientific">Kangiella spongicola</name>
    <dbReference type="NCBI Taxonomy" id="796379"/>
    <lineage>
        <taxon>Bacteria</taxon>
        <taxon>Pseudomonadati</taxon>
        <taxon>Pseudomonadota</taxon>
        <taxon>Gammaproteobacteria</taxon>
        <taxon>Kangiellales</taxon>
        <taxon>Kangiellaceae</taxon>
        <taxon>Kangiella</taxon>
    </lineage>
</organism>
<dbReference type="RefSeq" id="WP_110198871.1">
    <property type="nucleotide sequence ID" value="NZ_QICH01000001.1"/>
</dbReference>
<keyword evidence="3" id="KW-1185">Reference proteome</keyword>
<proteinExistence type="predicted"/>
<keyword evidence="1" id="KW-0812">Transmembrane</keyword>
<keyword evidence="1" id="KW-0472">Membrane</keyword>
<evidence type="ECO:0000256" key="1">
    <source>
        <dbReference type="SAM" id="Phobius"/>
    </source>
</evidence>
<feature type="transmembrane region" description="Helical" evidence="1">
    <location>
        <begin position="49"/>
        <end position="69"/>
    </location>
</feature>
<dbReference type="OrthoDB" id="6967236at2"/>
<feature type="transmembrane region" description="Helical" evidence="1">
    <location>
        <begin position="81"/>
        <end position="100"/>
    </location>
</feature>
<dbReference type="AlphaFoldDB" id="A0A318D465"/>
<evidence type="ECO:0000313" key="2">
    <source>
        <dbReference type="EMBL" id="PXF63603.1"/>
    </source>
</evidence>
<keyword evidence="1" id="KW-1133">Transmembrane helix</keyword>
<comment type="caution">
    <text evidence="2">The sequence shown here is derived from an EMBL/GenBank/DDBJ whole genome shotgun (WGS) entry which is preliminary data.</text>
</comment>
<dbReference type="EMBL" id="QICH01000001">
    <property type="protein sequence ID" value="PXF63603.1"/>
    <property type="molecule type" value="Genomic_DNA"/>
</dbReference>
<sequence length="331" mass="37994">MLQTKLNRSTRFNVPKRLDQQLQSLNDNQLQIRSFASDAQAPMGFAGWWFYYVLGIPFFIAIADTFVFIDNGIDDEMITMFVLTVIFFTFMGPGFSYVMARMIKNDSPTIFDRESQKVSMVASGVVFEGEWHNIRGRIKNLTTLSGAVPLQDTIIALDLKPVRNINGKPLTPQQKKMKRAAVIEGSFTADGYDGCEMAWEFIREFMENGPEGLDVPKRLYYPLSSKTTRTSISFREAVSYHWPFPPYRENEPTTLQVIKTILVPVRLAFYIPNVLADGCWNWMMNWGKPKMLLPEQEKAQQQAITPDMVFDILGKDKEFMPYPEAKAKLYP</sequence>
<dbReference type="Proteomes" id="UP000247689">
    <property type="component" value="Unassembled WGS sequence"/>
</dbReference>
<evidence type="ECO:0000313" key="3">
    <source>
        <dbReference type="Proteomes" id="UP000247689"/>
    </source>
</evidence>
<name>A0A318D465_9GAMM</name>
<reference evidence="2 3" key="1">
    <citation type="submission" date="2018-05" db="EMBL/GenBank/DDBJ databases">
        <title>Kangiella spongicola genome sequence.</title>
        <authorList>
            <person name="Maclea K.S."/>
            <person name="Goen A.E."/>
            <person name="Kelley C."/>
            <person name="Underriner A."/>
            <person name="Silverwood T."/>
            <person name="Trachtenberg A.M."/>
        </authorList>
    </citation>
    <scope>NUCLEOTIDE SEQUENCE [LARGE SCALE GENOMIC DNA]</scope>
    <source>
        <strain evidence="2 3">ATCC BAA-2076</strain>
    </source>
</reference>
<accession>A0A318D465</accession>